<evidence type="ECO:0000259" key="1">
    <source>
        <dbReference type="PROSITE" id="PS51831"/>
    </source>
</evidence>
<accession>A0A2T5RG87</accession>
<sequence length="409" mass="46411">MQTKIEVNKLGNLPDSKMRLSELFITLFSALDMDNYEILDHSRRVAYIALEIAEMLELEKEEINQLVLAALIHDLGIVDTEKKEKAQNIFQVELGLAESHCRLGAELTEKLNFMPQLADIIYFHHHNWSGSNFDRVQGKAIPLASRIIHLSDRIEALIDSETFILNQVDHIMETIKSRSGSWFDPELVKIFSVIAEKESFWLNLKVKEYNSILEKWGRRTRVKIDLSDLESIASIVAHLIDRVSPFTSRHSTGVATIAAMITHELGYSYQQQRAIRIAGLFHDLGKLIVPAEIIEKEAELTAAEFKVVKQHTFYTYRLLNKIQGLGSIPEWAAFHHERLDGTGYPFRISGDQLNTGSRIMAVSDVFQALTEDRPYRPAFSIAKALGIIDSMEQEAKLDAEIVAVLKNAI</sequence>
<evidence type="ECO:0000313" key="3">
    <source>
        <dbReference type="EMBL" id="PTV93530.1"/>
    </source>
</evidence>
<dbReference type="InterPro" id="IPR006674">
    <property type="entry name" value="HD_domain"/>
</dbReference>
<dbReference type="SMART" id="SM00471">
    <property type="entry name" value="HDc"/>
    <property type="match status" value="2"/>
</dbReference>
<dbReference type="Gene3D" id="1.10.3210.10">
    <property type="entry name" value="Hypothetical protein af1432"/>
    <property type="match status" value="2"/>
</dbReference>
<name>A0A2T5RG87_9FIRM</name>
<reference evidence="3 4" key="1">
    <citation type="submission" date="2018-04" db="EMBL/GenBank/DDBJ databases">
        <title>Subsurface microbial communities from deep shales in Ohio and West Virginia, USA.</title>
        <authorList>
            <person name="Wrighton K."/>
        </authorList>
    </citation>
    <scope>NUCLEOTIDE SEQUENCE [LARGE SCALE GENOMIC DNA]</scope>
    <source>
        <strain evidence="3 4">WC1</strain>
    </source>
</reference>
<feature type="domain" description="HD-GYP" evidence="2">
    <location>
        <begin position="225"/>
        <end position="409"/>
    </location>
</feature>
<dbReference type="PANTHER" id="PTHR43155">
    <property type="entry name" value="CYCLIC DI-GMP PHOSPHODIESTERASE PA4108-RELATED"/>
    <property type="match status" value="1"/>
</dbReference>
<dbReference type="InterPro" id="IPR006675">
    <property type="entry name" value="HDIG_dom"/>
</dbReference>
<dbReference type="PANTHER" id="PTHR43155:SF1">
    <property type="entry name" value="3'3'-CGAMP-SPECIFIC PHOSPHODIESTERASE 1"/>
    <property type="match status" value="1"/>
</dbReference>
<dbReference type="InterPro" id="IPR037522">
    <property type="entry name" value="HD_GYP_dom"/>
</dbReference>
<dbReference type="GO" id="GO:0016740">
    <property type="term" value="F:transferase activity"/>
    <property type="evidence" value="ECO:0007669"/>
    <property type="project" value="UniProtKB-KW"/>
</dbReference>
<dbReference type="InterPro" id="IPR003607">
    <property type="entry name" value="HD/PDEase_dom"/>
</dbReference>
<organism evidence="3 4">
    <name type="scientific">Halanaerobium saccharolyticum</name>
    <dbReference type="NCBI Taxonomy" id="43595"/>
    <lineage>
        <taxon>Bacteria</taxon>
        <taxon>Bacillati</taxon>
        <taxon>Bacillota</taxon>
        <taxon>Clostridia</taxon>
        <taxon>Halanaerobiales</taxon>
        <taxon>Halanaerobiaceae</taxon>
        <taxon>Halanaerobium</taxon>
    </lineage>
</organism>
<protein>
    <submittedName>
        <fullName evidence="3">Putative nucleotidyltransferase with HDIG domain</fullName>
    </submittedName>
</protein>
<dbReference type="AlphaFoldDB" id="A0A2T5RG87"/>
<dbReference type="SUPFAM" id="SSF109604">
    <property type="entry name" value="HD-domain/PDEase-like"/>
    <property type="match status" value="2"/>
</dbReference>
<dbReference type="CDD" id="cd00077">
    <property type="entry name" value="HDc"/>
    <property type="match status" value="2"/>
</dbReference>
<dbReference type="OrthoDB" id="9798833at2"/>
<keyword evidence="3" id="KW-0808">Transferase</keyword>
<dbReference type="Pfam" id="PF13487">
    <property type="entry name" value="HD_5"/>
    <property type="match status" value="2"/>
</dbReference>
<feature type="domain" description="HD-GYP" evidence="2">
    <location>
        <begin position="16"/>
        <end position="207"/>
    </location>
</feature>
<evidence type="ECO:0000259" key="2">
    <source>
        <dbReference type="PROSITE" id="PS51832"/>
    </source>
</evidence>
<gene>
    <name evidence="3" type="ORF">C8C76_1393</name>
</gene>
<dbReference type="PROSITE" id="PS51832">
    <property type="entry name" value="HD_GYP"/>
    <property type="match status" value="2"/>
</dbReference>
<dbReference type="Proteomes" id="UP000244089">
    <property type="component" value="Unassembled WGS sequence"/>
</dbReference>
<comment type="caution">
    <text evidence="3">The sequence shown here is derived from an EMBL/GenBank/DDBJ whole genome shotgun (WGS) entry which is preliminary data.</text>
</comment>
<dbReference type="RefSeq" id="WP_146161870.1">
    <property type="nucleotide sequence ID" value="NZ_QAXS01000039.1"/>
</dbReference>
<dbReference type="PROSITE" id="PS51831">
    <property type="entry name" value="HD"/>
    <property type="match status" value="1"/>
</dbReference>
<dbReference type="NCBIfam" id="TIGR00277">
    <property type="entry name" value="HDIG"/>
    <property type="match status" value="1"/>
</dbReference>
<proteinExistence type="predicted"/>
<evidence type="ECO:0000313" key="4">
    <source>
        <dbReference type="Proteomes" id="UP000244089"/>
    </source>
</evidence>
<dbReference type="EMBL" id="QAXS01000039">
    <property type="protein sequence ID" value="PTV93530.1"/>
    <property type="molecule type" value="Genomic_DNA"/>
</dbReference>
<feature type="domain" description="HD" evidence="1">
    <location>
        <begin position="38"/>
        <end position="157"/>
    </location>
</feature>